<evidence type="ECO:0000313" key="3">
    <source>
        <dbReference type="EMBL" id="GAA3552085.1"/>
    </source>
</evidence>
<name>A0ABP6WMX7_9GAMM</name>
<feature type="domain" description="Replication-associated protein G2P N-terminal" evidence="1">
    <location>
        <begin position="40"/>
        <end position="260"/>
    </location>
</feature>
<dbReference type="InterPro" id="IPR022686">
    <property type="entry name" value="G2P_N"/>
</dbReference>
<dbReference type="Pfam" id="PF05144">
    <property type="entry name" value="Phage_CRI"/>
    <property type="match status" value="1"/>
</dbReference>
<protein>
    <recommendedName>
        <fullName evidence="5">Replication-associated protein G2P</fullName>
    </recommendedName>
</protein>
<accession>A0ABP6WMX7</accession>
<sequence>MYFFDWLSIKQTHIMPEGRTLPLVCKLFSSHLDYETGEEFETKSRTRIEGSYSTSISIRCDGHTVEMSGNPSRFDRLDNLFGLASLDDCVTVYNRILSDCGLPPFTPATSIKPLRVGRHCPAYAVGYDLPAENEVIAHTGAVIQEIHVTRNYQVGQGNESKFYRAMASFKHNRRLPKLYQHGVTWGEGSRRLYFGFYSKGAEFDLPRVKSRLAVLLRDGKINQDELDYYERVKQYALHHGVVRLEYKLKNNWLRDKDLRFYRTGLTAGRVADDYLIIAEKWVDSMSVSKVSYDNIGQQLVSYEVCGERAARVTESVFLRWLHGMDLGLGDSQFYVHKKRLLALGIDISMPCDVTSLRVHIRTDEIMLSSLAVPDWYRLAA</sequence>
<dbReference type="InterPro" id="IPR022688">
    <property type="entry name" value="G2P_C"/>
</dbReference>
<dbReference type="Proteomes" id="UP001500795">
    <property type="component" value="Unassembled WGS sequence"/>
</dbReference>
<keyword evidence="4" id="KW-1185">Reference proteome</keyword>
<dbReference type="RefSeq" id="WP_344960196.1">
    <property type="nucleotide sequence ID" value="NZ_BAABCX010000010.1"/>
</dbReference>
<dbReference type="EMBL" id="BAABCX010000010">
    <property type="protein sequence ID" value="GAA3552085.1"/>
    <property type="molecule type" value="Genomic_DNA"/>
</dbReference>
<organism evidence="3 4">
    <name type="scientific">Zobellella aerophila</name>
    <dbReference type="NCBI Taxonomy" id="870480"/>
    <lineage>
        <taxon>Bacteria</taxon>
        <taxon>Pseudomonadati</taxon>
        <taxon>Pseudomonadota</taxon>
        <taxon>Gammaproteobacteria</taxon>
        <taxon>Aeromonadales</taxon>
        <taxon>Aeromonadaceae</taxon>
        <taxon>Zobellella</taxon>
    </lineage>
</organism>
<evidence type="ECO:0000313" key="4">
    <source>
        <dbReference type="Proteomes" id="UP001500795"/>
    </source>
</evidence>
<gene>
    <name evidence="3" type="ORF">GCM10022394_35420</name>
</gene>
<evidence type="ECO:0008006" key="5">
    <source>
        <dbReference type="Google" id="ProtNLM"/>
    </source>
</evidence>
<reference evidence="4" key="1">
    <citation type="journal article" date="2019" name="Int. J. Syst. Evol. Microbiol.">
        <title>The Global Catalogue of Microorganisms (GCM) 10K type strain sequencing project: providing services to taxonomists for standard genome sequencing and annotation.</title>
        <authorList>
            <consortium name="The Broad Institute Genomics Platform"/>
            <consortium name="The Broad Institute Genome Sequencing Center for Infectious Disease"/>
            <person name="Wu L."/>
            <person name="Ma J."/>
        </authorList>
    </citation>
    <scope>NUCLEOTIDE SEQUENCE [LARGE SCALE GENOMIC DNA]</scope>
    <source>
        <strain evidence="4">JCM 17110</strain>
    </source>
</reference>
<evidence type="ECO:0000259" key="2">
    <source>
        <dbReference type="Pfam" id="PF05155"/>
    </source>
</evidence>
<comment type="caution">
    <text evidence="3">The sequence shown here is derived from an EMBL/GenBank/DDBJ whole genome shotgun (WGS) entry which is preliminary data.</text>
</comment>
<dbReference type="Pfam" id="PF05155">
    <property type="entry name" value="G2P_X_C"/>
    <property type="match status" value="1"/>
</dbReference>
<proteinExistence type="predicted"/>
<feature type="domain" description="Replication-associated protein G2P C-terminal" evidence="2">
    <location>
        <begin position="307"/>
        <end position="377"/>
    </location>
</feature>
<evidence type="ECO:0000259" key="1">
    <source>
        <dbReference type="Pfam" id="PF05144"/>
    </source>
</evidence>